<evidence type="ECO:0000313" key="4">
    <source>
        <dbReference type="Proteomes" id="UP000683360"/>
    </source>
</evidence>
<evidence type="ECO:0000256" key="1">
    <source>
        <dbReference type="SAM" id="MobiDB-lite"/>
    </source>
</evidence>
<keyword evidence="2" id="KW-0472">Membrane</keyword>
<accession>A0A8S3VIK5</accession>
<evidence type="ECO:0000256" key="2">
    <source>
        <dbReference type="SAM" id="Phobius"/>
    </source>
</evidence>
<feature type="region of interest" description="Disordered" evidence="1">
    <location>
        <begin position="198"/>
        <end position="223"/>
    </location>
</feature>
<protein>
    <submittedName>
        <fullName evidence="3">Uncharacterized protein</fullName>
    </submittedName>
</protein>
<feature type="compositionally biased region" description="Pro residues" evidence="1">
    <location>
        <begin position="279"/>
        <end position="314"/>
    </location>
</feature>
<feature type="region of interest" description="Disordered" evidence="1">
    <location>
        <begin position="265"/>
        <end position="351"/>
    </location>
</feature>
<feature type="compositionally biased region" description="Low complexity" evidence="1">
    <location>
        <begin position="198"/>
        <end position="210"/>
    </location>
</feature>
<sequence length="351" mass="38468">MVGLCEYVTAWFDNSVHFGDCFGVHSVTEDHSYQLSWSGYDHFRSCRVSFNGYDLDNSMDKYKVCVKATNWTIEDSGVTLKYYSNKCATYLEKVCRMMIFAYIEQLTLYGDPTYKWCSDPDDIIAIELMTSSLSSYQGQITLEVTSVKTYSYHNYGRTIGGAVGGVIALVVVCLVIGIAFRHVRSRLYVRSTIYSSQTPASASSTQSGSQKMGGKSNPGYPSDQVASIVLESGENSKKAIIIPYGPGNTTVSTITYYTPSNAGYNAPQQGFKNTTTGQQPPPYLNSGQQPPPYPNSGQQPPPYPNSGQQPPPYPNSGQQPPSYPNSGQQPPPYPNSGQKPPPYPNSGQQLL</sequence>
<comment type="caution">
    <text evidence="3">The sequence shown here is derived from an EMBL/GenBank/DDBJ whole genome shotgun (WGS) entry which is preliminary data.</text>
</comment>
<dbReference type="Proteomes" id="UP000683360">
    <property type="component" value="Unassembled WGS sequence"/>
</dbReference>
<feature type="compositionally biased region" description="Polar residues" evidence="1">
    <location>
        <begin position="265"/>
        <end position="278"/>
    </location>
</feature>
<feature type="transmembrane region" description="Helical" evidence="2">
    <location>
        <begin position="159"/>
        <end position="180"/>
    </location>
</feature>
<reference evidence="3" key="1">
    <citation type="submission" date="2021-03" db="EMBL/GenBank/DDBJ databases">
        <authorList>
            <person name="Bekaert M."/>
        </authorList>
    </citation>
    <scope>NUCLEOTIDE SEQUENCE</scope>
</reference>
<organism evidence="3 4">
    <name type="scientific">Mytilus edulis</name>
    <name type="common">Blue mussel</name>
    <dbReference type="NCBI Taxonomy" id="6550"/>
    <lineage>
        <taxon>Eukaryota</taxon>
        <taxon>Metazoa</taxon>
        <taxon>Spiralia</taxon>
        <taxon>Lophotrochozoa</taxon>
        <taxon>Mollusca</taxon>
        <taxon>Bivalvia</taxon>
        <taxon>Autobranchia</taxon>
        <taxon>Pteriomorphia</taxon>
        <taxon>Mytilida</taxon>
        <taxon>Mytiloidea</taxon>
        <taxon>Mytilidae</taxon>
        <taxon>Mytilinae</taxon>
        <taxon>Mytilus</taxon>
    </lineage>
</organism>
<keyword evidence="2" id="KW-1133">Transmembrane helix</keyword>
<keyword evidence="2" id="KW-0812">Transmembrane</keyword>
<dbReference type="AlphaFoldDB" id="A0A8S3VIK5"/>
<keyword evidence="4" id="KW-1185">Reference proteome</keyword>
<proteinExistence type="predicted"/>
<feature type="compositionally biased region" description="Pro residues" evidence="1">
    <location>
        <begin position="329"/>
        <end position="344"/>
    </location>
</feature>
<dbReference type="EMBL" id="CAJPWZ010003331">
    <property type="protein sequence ID" value="CAG2257641.1"/>
    <property type="molecule type" value="Genomic_DNA"/>
</dbReference>
<gene>
    <name evidence="3" type="ORF">MEDL_68987</name>
</gene>
<evidence type="ECO:0000313" key="3">
    <source>
        <dbReference type="EMBL" id="CAG2257641.1"/>
    </source>
</evidence>
<feature type="compositionally biased region" description="Low complexity" evidence="1">
    <location>
        <begin position="315"/>
        <end position="328"/>
    </location>
</feature>
<name>A0A8S3VIK5_MYTED</name>